<dbReference type="Gene3D" id="1.25.40.10">
    <property type="entry name" value="Tetratricopeptide repeat domain"/>
    <property type="match status" value="1"/>
</dbReference>
<dbReference type="OrthoDB" id="550575at2759"/>
<dbReference type="SUPFAM" id="SSF48452">
    <property type="entry name" value="TPR-like"/>
    <property type="match status" value="1"/>
</dbReference>
<dbReference type="GO" id="GO:0007005">
    <property type="term" value="P:mitochondrion organization"/>
    <property type="evidence" value="ECO:0007669"/>
    <property type="project" value="TreeGrafter"/>
</dbReference>
<evidence type="ECO:0000313" key="2">
    <source>
        <dbReference type="Proteomes" id="UP000494256"/>
    </source>
</evidence>
<comment type="caution">
    <text evidence="1">The sequence shown here is derived from an EMBL/GenBank/DDBJ whole genome shotgun (WGS) entry which is preliminary data.</text>
</comment>
<gene>
    <name evidence="1" type="ORF">APLA_LOCUS6868</name>
</gene>
<sequence length="382" mass="44702">MSLFVNTFLRNSFQSNLRFIRPCRSFHFTHVNCLYSPASLGIDGYLLTRKRSKEQFANFAEKFRIKMNDFASDSKNMIFTEDLKNMVHLAEPTDLELVLIMIKKFNTQQSEYRFGSFVFGPVVMRMFHFLDAPKEALECFYDPKNEGFFDQLVSYHILLDLLYNHEMYDEMYKVFETVQEKQINMTKFPKYCVVLILAACYKQNTPKSLEYASKLWTQMNQVGTLPVRRACTYFAALALNQGAPQRAMESISTQRQHYVTIRNIKAMALADMGRVDDALPVLRSVLDIDRPSQTDKHTFFEETVERVRQAVEKSDSSDIKKEFDDIYKALKDRGLIENKTLEQLLNAEILMTKKTDSTRAKSPFQMKKMPFVPRHKYPKRIV</sequence>
<evidence type="ECO:0000313" key="1">
    <source>
        <dbReference type="EMBL" id="CAB3234992.1"/>
    </source>
</evidence>
<dbReference type="GO" id="GO:0003723">
    <property type="term" value="F:RNA binding"/>
    <property type="evidence" value="ECO:0007669"/>
    <property type="project" value="TreeGrafter"/>
</dbReference>
<accession>A0A8S0ZPB6</accession>
<dbReference type="Proteomes" id="UP000494256">
    <property type="component" value="Unassembled WGS sequence"/>
</dbReference>
<organism evidence="1 2">
    <name type="scientific">Arctia plantaginis</name>
    <name type="common">Wood tiger moth</name>
    <name type="synonym">Phalaena plantaginis</name>
    <dbReference type="NCBI Taxonomy" id="874455"/>
    <lineage>
        <taxon>Eukaryota</taxon>
        <taxon>Metazoa</taxon>
        <taxon>Ecdysozoa</taxon>
        <taxon>Arthropoda</taxon>
        <taxon>Hexapoda</taxon>
        <taxon>Insecta</taxon>
        <taxon>Pterygota</taxon>
        <taxon>Neoptera</taxon>
        <taxon>Endopterygota</taxon>
        <taxon>Lepidoptera</taxon>
        <taxon>Glossata</taxon>
        <taxon>Ditrysia</taxon>
        <taxon>Noctuoidea</taxon>
        <taxon>Erebidae</taxon>
        <taxon>Arctiinae</taxon>
        <taxon>Arctia</taxon>
    </lineage>
</organism>
<reference evidence="1 2" key="1">
    <citation type="submission" date="2020-04" db="EMBL/GenBank/DDBJ databases">
        <authorList>
            <person name="Wallbank WR R."/>
            <person name="Pardo Diaz C."/>
            <person name="Kozak K."/>
            <person name="Martin S."/>
            <person name="Jiggins C."/>
            <person name="Moest M."/>
            <person name="Warren A I."/>
            <person name="Byers J.R.P. K."/>
            <person name="Montejo-Kovacevich G."/>
            <person name="Yen C E."/>
        </authorList>
    </citation>
    <scope>NUCLEOTIDE SEQUENCE [LARGE SCALE GENOMIC DNA]</scope>
</reference>
<protein>
    <submittedName>
        <fullName evidence="1">Uncharacterized protein</fullName>
    </submittedName>
</protein>
<proteinExistence type="predicted"/>
<dbReference type="PANTHER" id="PTHR14700">
    <property type="entry name" value="PENTATRICOPEPTIDE REPEAT-CONTAINING PROTEIN 2, MITOCHONDRIAL"/>
    <property type="match status" value="1"/>
</dbReference>
<dbReference type="InterPro" id="IPR011990">
    <property type="entry name" value="TPR-like_helical_dom_sf"/>
</dbReference>
<dbReference type="EMBL" id="CADEBD010000297">
    <property type="protein sequence ID" value="CAB3234992.1"/>
    <property type="molecule type" value="Genomic_DNA"/>
</dbReference>
<dbReference type="GO" id="GO:0005739">
    <property type="term" value="C:mitochondrion"/>
    <property type="evidence" value="ECO:0007669"/>
    <property type="project" value="InterPro"/>
</dbReference>
<dbReference type="PANTHER" id="PTHR14700:SF0">
    <property type="entry name" value="PENTATRICOPEPTIDE REPEAT-CONTAINING PROTEIN 2, MITOCHONDRIAL"/>
    <property type="match status" value="1"/>
</dbReference>
<dbReference type="GO" id="GO:0050684">
    <property type="term" value="P:regulation of mRNA processing"/>
    <property type="evidence" value="ECO:0007669"/>
    <property type="project" value="InterPro"/>
</dbReference>
<dbReference type="AlphaFoldDB" id="A0A8S0ZPB6"/>
<dbReference type="InterPro" id="IPR034629">
    <property type="entry name" value="PTCD2"/>
</dbReference>
<name>A0A8S0ZPB6_ARCPL</name>